<protein>
    <recommendedName>
        <fullName evidence="2">DENN domain-containing protein 11</fullName>
    </recommendedName>
    <alternativeName>
        <fullName evidence="4">Protein LCHN</fullName>
    </alternativeName>
</protein>
<dbReference type="GO" id="GO:0005737">
    <property type="term" value="C:cytoplasm"/>
    <property type="evidence" value="ECO:0007669"/>
    <property type="project" value="TreeGrafter"/>
</dbReference>
<dbReference type="PANTHER" id="PTHR31017:SF2">
    <property type="entry name" value="DENN DOMAIN-CONTAINING PROTEIN 11"/>
    <property type="match status" value="1"/>
</dbReference>
<evidence type="ECO:0000256" key="4">
    <source>
        <dbReference type="ARBA" id="ARBA00033400"/>
    </source>
</evidence>
<gene>
    <name evidence="5" type="ORF">PACLA_8A052690</name>
</gene>
<dbReference type="GO" id="GO:0005085">
    <property type="term" value="F:guanyl-nucleotide exchange factor activity"/>
    <property type="evidence" value="ECO:0007669"/>
    <property type="project" value="UniProtKB-KW"/>
</dbReference>
<evidence type="ECO:0000256" key="2">
    <source>
        <dbReference type="ARBA" id="ARBA00015743"/>
    </source>
</evidence>
<sequence>ITHPAGCFSQFLNFFGEKIFIIWKLVLLHRRILFFSPPPVGISCYRVYCACLLGSHSIPLSFETGTNPLFFTNIFDIPQLGTEHKYIACTTEKIFESKSDLYDVYVDNQNIKCKPYLSSIQYINSYDKDRFNRLLDYRSNQLLTEGECVDDEKMYTRFFADLNNSIFQALIDAASTRDKQLSADAIRKMGLDPNKDRTFLNQLIELYGVDIPLEEESCCCIM</sequence>
<dbReference type="AlphaFoldDB" id="A0A6S7HZL4"/>
<evidence type="ECO:0000256" key="3">
    <source>
        <dbReference type="ARBA" id="ARBA00022658"/>
    </source>
</evidence>
<keyword evidence="6" id="KW-1185">Reference proteome</keyword>
<organism evidence="5 6">
    <name type="scientific">Paramuricea clavata</name>
    <name type="common">Red gorgonian</name>
    <name type="synonym">Violescent sea-whip</name>
    <dbReference type="NCBI Taxonomy" id="317549"/>
    <lineage>
        <taxon>Eukaryota</taxon>
        <taxon>Metazoa</taxon>
        <taxon>Cnidaria</taxon>
        <taxon>Anthozoa</taxon>
        <taxon>Octocorallia</taxon>
        <taxon>Malacalcyonacea</taxon>
        <taxon>Plexauridae</taxon>
        <taxon>Paramuricea</taxon>
    </lineage>
</organism>
<proteinExistence type="inferred from homology"/>
<evidence type="ECO:0000256" key="1">
    <source>
        <dbReference type="ARBA" id="ARBA00007629"/>
    </source>
</evidence>
<evidence type="ECO:0000313" key="5">
    <source>
        <dbReference type="EMBL" id="CAB4000171.1"/>
    </source>
</evidence>
<keyword evidence="3" id="KW-0344">Guanine-nucleotide releasing factor</keyword>
<accession>A0A6S7HZL4</accession>
<comment type="caution">
    <text evidence="5">The sequence shown here is derived from an EMBL/GenBank/DDBJ whole genome shotgun (WGS) entry which is preliminary data.</text>
</comment>
<dbReference type="PROSITE" id="PS50211">
    <property type="entry name" value="DENN"/>
    <property type="match status" value="1"/>
</dbReference>
<dbReference type="InterPro" id="IPR037516">
    <property type="entry name" value="Tripartite_DENN"/>
</dbReference>
<feature type="non-terminal residue" evidence="5">
    <location>
        <position position="222"/>
    </location>
</feature>
<dbReference type="InterPro" id="IPR018626">
    <property type="entry name" value="LCHN/Anr2"/>
</dbReference>
<dbReference type="EMBL" id="CACRXK020003769">
    <property type="protein sequence ID" value="CAB4000171.1"/>
    <property type="molecule type" value="Genomic_DNA"/>
</dbReference>
<dbReference type="PANTHER" id="PTHR31017">
    <property type="entry name" value="LATE SECRETORY PATHWAY PROTEIN AVL9-RELATED"/>
    <property type="match status" value="1"/>
</dbReference>
<dbReference type="Proteomes" id="UP001152795">
    <property type="component" value="Unassembled WGS sequence"/>
</dbReference>
<dbReference type="Pfam" id="PF09804">
    <property type="entry name" value="DENND11"/>
    <property type="match status" value="1"/>
</dbReference>
<evidence type="ECO:0000313" key="6">
    <source>
        <dbReference type="Proteomes" id="UP001152795"/>
    </source>
</evidence>
<reference evidence="5" key="1">
    <citation type="submission" date="2020-04" db="EMBL/GenBank/DDBJ databases">
        <authorList>
            <person name="Alioto T."/>
            <person name="Alioto T."/>
            <person name="Gomez Garrido J."/>
        </authorList>
    </citation>
    <scope>NUCLEOTIDE SEQUENCE</scope>
    <source>
        <strain evidence="5">A484AB</strain>
    </source>
</reference>
<name>A0A6S7HZL4_PARCT</name>
<comment type="similarity">
    <text evidence="1">Belongs to the DENND11 family.</text>
</comment>
<dbReference type="InterPro" id="IPR051731">
    <property type="entry name" value="DENND11/AVL9_GEFs"/>
</dbReference>